<evidence type="ECO:0000313" key="2">
    <source>
        <dbReference type="Proteomes" id="UP000217771"/>
    </source>
</evidence>
<name>A0A2A2EUM8_9GAMM</name>
<organism evidence="1 2">
    <name type="scientific">Halomonas salipaludis</name>
    <dbReference type="NCBI Taxonomy" id="2032625"/>
    <lineage>
        <taxon>Bacteria</taxon>
        <taxon>Pseudomonadati</taxon>
        <taxon>Pseudomonadota</taxon>
        <taxon>Gammaproteobacteria</taxon>
        <taxon>Oceanospirillales</taxon>
        <taxon>Halomonadaceae</taxon>
        <taxon>Halomonas</taxon>
    </lineage>
</organism>
<dbReference type="RefSeq" id="WP_095621644.1">
    <property type="nucleotide sequence ID" value="NZ_NSKB01000005.1"/>
</dbReference>
<sequence>MNPALKWMPLVVSIALVTAGCARDGYFHDRNIDYAEAQQGRPLVLPETRDQSRYRDIMPVPEARGEFVASDGRFRAPRPDAVARGGQRDFVERRESGGDRWLLVNADAGDVWPRIEDFSRRQGLSVTDSSPQRGVLATSEATFTLQPGVRSGATEVRCEQGGAVHTQCLDALNDFLTAESRTASASALATQRAQQQQETVRLERSDDSWQLLLAAEMERAWAEMEYQLSRNFTQENRELLLESDEANRDFLLEYMTASERNRGVFSIVFSPDVRQTAQWLRLSLEQAPGGETRVQVINESDKDLTADDTRELLDRVAALLR</sequence>
<comment type="caution">
    <text evidence="1">The sequence shown here is derived from an EMBL/GenBank/DDBJ whole genome shotgun (WGS) entry which is preliminary data.</text>
</comment>
<dbReference type="EMBL" id="NSKB01000005">
    <property type="protein sequence ID" value="PAU76174.1"/>
    <property type="molecule type" value="Genomic_DNA"/>
</dbReference>
<proteinExistence type="predicted"/>
<keyword evidence="2" id="KW-1185">Reference proteome</keyword>
<dbReference type="OrthoDB" id="6199301at2"/>
<accession>A0A2A2EUM8</accession>
<evidence type="ECO:0000313" key="1">
    <source>
        <dbReference type="EMBL" id="PAU76174.1"/>
    </source>
</evidence>
<dbReference type="InterPro" id="IPR042268">
    <property type="entry name" value="BamC_C"/>
</dbReference>
<dbReference type="AlphaFoldDB" id="A0A2A2EUM8"/>
<keyword evidence="1" id="KW-0449">Lipoprotein</keyword>
<protein>
    <submittedName>
        <fullName evidence="1">Lipoprotein, NlpB</fullName>
    </submittedName>
</protein>
<dbReference type="PROSITE" id="PS51257">
    <property type="entry name" value="PROKAR_LIPOPROTEIN"/>
    <property type="match status" value="1"/>
</dbReference>
<reference evidence="1 2" key="1">
    <citation type="submission" date="2017-08" db="EMBL/GenBank/DDBJ databases">
        <title>Halomonas alkalisoli sp. nov., isolated from saline alkaline soil.</title>
        <authorList>
            <person name="Wang D."/>
            <person name="Zhang G."/>
        </authorList>
    </citation>
    <scope>NUCLEOTIDE SEQUENCE [LARGE SCALE GENOMIC DNA]</scope>
    <source>
        <strain evidence="1 2">WRN001</strain>
    </source>
</reference>
<dbReference type="Proteomes" id="UP000217771">
    <property type="component" value="Unassembled WGS sequence"/>
</dbReference>
<dbReference type="Gene3D" id="3.30.310.170">
    <property type="entry name" value="Outer membrane protein assembly factor BamC"/>
    <property type="match status" value="1"/>
</dbReference>
<gene>
    <name evidence="1" type="ORF">CK498_14920</name>
</gene>